<gene>
    <name evidence="8" type="ORF">E4582_13690</name>
</gene>
<keyword evidence="3" id="KW-1003">Cell membrane</keyword>
<dbReference type="GO" id="GO:0005886">
    <property type="term" value="C:plasma membrane"/>
    <property type="evidence" value="ECO:0007669"/>
    <property type="project" value="UniProtKB-SubCell"/>
</dbReference>
<dbReference type="AlphaFoldDB" id="A0A4Z1R3W1"/>
<protein>
    <submittedName>
        <fullName evidence="8">DUF421 domain-containing protein</fullName>
    </submittedName>
</protein>
<keyword evidence="6" id="KW-0472">Membrane</keyword>
<dbReference type="InterPro" id="IPR007353">
    <property type="entry name" value="DUF421"/>
</dbReference>
<dbReference type="Proteomes" id="UP000298681">
    <property type="component" value="Unassembled WGS sequence"/>
</dbReference>
<dbReference type="InterPro" id="IPR023090">
    <property type="entry name" value="UPF0702_alpha/beta_dom_sf"/>
</dbReference>
<evidence type="ECO:0000256" key="3">
    <source>
        <dbReference type="ARBA" id="ARBA00022475"/>
    </source>
</evidence>
<evidence type="ECO:0000313" key="9">
    <source>
        <dbReference type="Proteomes" id="UP000298681"/>
    </source>
</evidence>
<dbReference type="PANTHER" id="PTHR34582:SF6">
    <property type="entry name" value="UPF0702 TRANSMEMBRANE PROTEIN YCAP"/>
    <property type="match status" value="1"/>
</dbReference>
<name>A0A4Z1R3W1_9GAMM</name>
<sequence>MDFFPDDWAGIWTPEMPLLELLARAGVLYFGILFLLRIMPRRTGGELATMDLVLILLMTEAAAHALGDYSSLGDGLLLIVTVMLLNFLVNALSYRVKWLERLVSSPPIPIVIDGHIQRRNMRREFVTEDELQSHLRQNDIDDIAKVKCAYVESEGQITFVTRS</sequence>
<reference evidence="8 9" key="1">
    <citation type="submission" date="2019-01" db="EMBL/GenBank/DDBJ databases">
        <authorList>
            <person name="Zhang S."/>
        </authorList>
    </citation>
    <scope>NUCLEOTIDE SEQUENCE [LARGE SCALE GENOMIC DNA]</scope>
    <source>
        <strain evidence="8 9">1626</strain>
    </source>
</reference>
<keyword evidence="9" id="KW-1185">Reference proteome</keyword>
<evidence type="ECO:0000313" key="8">
    <source>
        <dbReference type="EMBL" id="TKS53225.1"/>
    </source>
</evidence>
<comment type="caution">
    <text evidence="8">The sequence shown here is derived from an EMBL/GenBank/DDBJ whole genome shotgun (WGS) entry which is preliminary data.</text>
</comment>
<accession>A0A4Z1R3W1</accession>
<keyword evidence="5" id="KW-1133">Transmembrane helix</keyword>
<evidence type="ECO:0000256" key="1">
    <source>
        <dbReference type="ARBA" id="ARBA00004651"/>
    </source>
</evidence>
<keyword evidence="4" id="KW-0812">Transmembrane</keyword>
<evidence type="ECO:0000256" key="6">
    <source>
        <dbReference type="ARBA" id="ARBA00023136"/>
    </source>
</evidence>
<feature type="domain" description="YetF C-terminal" evidence="7">
    <location>
        <begin position="95"/>
        <end position="162"/>
    </location>
</feature>
<dbReference type="EMBL" id="SPUH01000002">
    <property type="protein sequence ID" value="TKS53225.1"/>
    <property type="molecule type" value="Genomic_DNA"/>
</dbReference>
<organism evidence="8 9">
    <name type="scientific">Luteimonas yindakuii</name>
    <dbReference type="NCBI Taxonomy" id="2565782"/>
    <lineage>
        <taxon>Bacteria</taxon>
        <taxon>Pseudomonadati</taxon>
        <taxon>Pseudomonadota</taxon>
        <taxon>Gammaproteobacteria</taxon>
        <taxon>Lysobacterales</taxon>
        <taxon>Lysobacteraceae</taxon>
        <taxon>Luteimonas</taxon>
    </lineage>
</organism>
<dbReference type="PANTHER" id="PTHR34582">
    <property type="entry name" value="UPF0702 TRANSMEMBRANE PROTEIN YCAP"/>
    <property type="match status" value="1"/>
</dbReference>
<dbReference type="Gene3D" id="3.30.240.20">
    <property type="entry name" value="bsu07140 like domains"/>
    <property type="match status" value="1"/>
</dbReference>
<comment type="similarity">
    <text evidence="2">Belongs to the UPF0702 family.</text>
</comment>
<dbReference type="OrthoDB" id="6538282at2"/>
<evidence type="ECO:0000256" key="5">
    <source>
        <dbReference type="ARBA" id="ARBA00022989"/>
    </source>
</evidence>
<evidence type="ECO:0000256" key="2">
    <source>
        <dbReference type="ARBA" id="ARBA00006448"/>
    </source>
</evidence>
<dbReference type="RefSeq" id="WP_134675345.1">
    <property type="nucleotide sequence ID" value="NZ_CP039383.2"/>
</dbReference>
<proteinExistence type="inferred from homology"/>
<comment type="subcellular location">
    <subcellularLocation>
        <location evidence="1">Cell membrane</location>
        <topology evidence="1">Multi-pass membrane protein</topology>
    </subcellularLocation>
</comment>
<evidence type="ECO:0000256" key="4">
    <source>
        <dbReference type="ARBA" id="ARBA00022692"/>
    </source>
</evidence>
<dbReference type="Pfam" id="PF04239">
    <property type="entry name" value="DUF421"/>
    <property type="match status" value="1"/>
</dbReference>
<evidence type="ECO:0000259" key="7">
    <source>
        <dbReference type="Pfam" id="PF04239"/>
    </source>
</evidence>